<name>A0ABX1N000_9RHOO</name>
<comment type="caution">
    <text evidence="1">The sequence shown here is derived from an EMBL/GenBank/DDBJ whole genome shotgun (WGS) entry which is preliminary data.</text>
</comment>
<organism evidence="1 2">
    <name type="scientific">Aromatoleum buckelii</name>
    <dbReference type="NCBI Taxonomy" id="200254"/>
    <lineage>
        <taxon>Bacteria</taxon>
        <taxon>Pseudomonadati</taxon>
        <taxon>Pseudomonadota</taxon>
        <taxon>Betaproteobacteria</taxon>
        <taxon>Rhodocyclales</taxon>
        <taxon>Rhodocyclaceae</taxon>
        <taxon>Aromatoleum</taxon>
    </lineage>
</organism>
<sequence length="44" mass="4932">MTAGTKCDAEPDSVLWHDDCSARLRATITRSPGSRSWIRAELNR</sequence>
<reference evidence="1" key="1">
    <citation type="submission" date="2019-12" db="EMBL/GenBank/DDBJ databases">
        <title>Comparative genomics gives insights into the taxonomy of the Azoarcus-Aromatoleum group and reveals separate origins of nif in the plant-associated Azoarcus and non-plant-associated Aromatoleum sub-groups.</title>
        <authorList>
            <person name="Lafos M."/>
            <person name="Maluk M."/>
            <person name="Batista M."/>
            <person name="Junghare M."/>
            <person name="Carmona M."/>
            <person name="Faoro H."/>
            <person name="Cruz L.M."/>
            <person name="Battistoni F."/>
            <person name="De Souza E."/>
            <person name="Pedrosa F."/>
            <person name="Chen W.-M."/>
            <person name="Poole P.S."/>
            <person name="Dixon R.A."/>
            <person name="James E.K."/>
        </authorList>
    </citation>
    <scope>NUCLEOTIDE SEQUENCE</scope>
    <source>
        <strain evidence="1">U120</strain>
    </source>
</reference>
<protein>
    <submittedName>
        <fullName evidence="1">Uncharacterized protein</fullName>
    </submittedName>
</protein>
<dbReference type="EMBL" id="WTVH01000014">
    <property type="protein sequence ID" value="NMF93423.1"/>
    <property type="molecule type" value="Genomic_DNA"/>
</dbReference>
<dbReference type="Proteomes" id="UP000601990">
    <property type="component" value="Unassembled WGS sequence"/>
</dbReference>
<accession>A0ABX1N000</accession>
<evidence type="ECO:0000313" key="1">
    <source>
        <dbReference type="EMBL" id="NMF93423.1"/>
    </source>
</evidence>
<proteinExistence type="predicted"/>
<keyword evidence="2" id="KW-1185">Reference proteome</keyword>
<evidence type="ECO:0000313" key="2">
    <source>
        <dbReference type="Proteomes" id="UP000601990"/>
    </source>
</evidence>
<gene>
    <name evidence="1" type="ORF">GO608_08805</name>
</gene>